<dbReference type="GO" id="GO:0008236">
    <property type="term" value="F:serine-type peptidase activity"/>
    <property type="evidence" value="ECO:0007669"/>
    <property type="project" value="InterPro"/>
</dbReference>
<dbReference type="AlphaFoldDB" id="A0A844ZUB9"/>
<dbReference type="Proteomes" id="UP000442714">
    <property type="component" value="Unassembled WGS sequence"/>
</dbReference>
<dbReference type="Gene3D" id="2.30.42.10">
    <property type="match status" value="1"/>
</dbReference>
<dbReference type="GO" id="GO:0004175">
    <property type="term" value="F:endopeptidase activity"/>
    <property type="evidence" value="ECO:0007669"/>
    <property type="project" value="TreeGrafter"/>
</dbReference>
<dbReference type="Gene3D" id="3.90.226.10">
    <property type="entry name" value="2-enoyl-CoA Hydratase, Chain A, domain 1"/>
    <property type="match status" value="1"/>
</dbReference>
<dbReference type="PANTHER" id="PTHR32060:SF30">
    <property type="entry name" value="CARBOXY-TERMINAL PROCESSING PROTEASE CTPA"/>
    <property type="match status" value="1"/>
</dbReference>
<dbReference type="RefSeq" id="WP_160605723.1">
    <property type="nucleotide sequence ID" value="NZ_WTYX01000002.1"/>
</dbReference>
<feature type="domain" description="Tail specific protease" evidence="2">
    <location>
        <begin position="201"/>
        <end position="405"/>
    </location>
</feature>
<dbReference type="InterPro" id="IPR036034">
    <property type="entry name" value="PDZ_sf"/>
</dbReference>
<dbReference type="SMART" id="SM00245">
    <property type="entry name" value="TSPc"/>
    <property type="match status" value="1"/>
</dbReference>
<gene>
    <name evidence="3" type="ORF">GRI41_13835</name>
</gene>
<feature type="signal peptide" evidence="1">
    <location>
        <begin position="1"/>
        <end position="20"/>
    </location>
</feature>
<protein>
    <submittedName>
        <fullName evidence="3">Peptidase S41</fullName>
    </submittedName>
</protein>
<dbReference type="GO" id="GO:0006508">
    <property type="term" value="P:proteolysis"/>
    <property type="evidence" value="ECO:0007669"/>
    <property type="project" value="InterPro"/>
</dbReference>
<reference evidence="3 4" key="1">
    <citation type="submission" date="2019-12" db="EMBL/GenBank/DDBJ databases">
        <title>Genomic-based taxomic classification of the family Erythrobacteraceae.</title>
        <authorList>
            <person name="Xu L."/>
        </authorList>
    </citation>
    <scope>NUCLEOTIDE SEQUENCE [LARGE SCALE GENOMIC DNA]</scope>
    <source>
        <strain evidence="3 4">KCTC 52763</strain>
    </source>
</reference>
<dbReference type="EMBL" id="WTYX01000002">
    <property type="protein sequence ID" value="MXO91911.1"/>
    <property type="molecule type" value="Genomic_DNA"/>
</dbReference>
<dbReference type="OrthoDB" id="7168509at2"/>
<dbReference type="CDD" id="cd07561">
    <property type="entry name" value="Peptidase_S41_CPP_like"/>
    <property type="match status" value="1"/>
</dbReference>
<evidence type="ECO:0000313" key="4">
    <source>
        <dbReference type="Proteomes" id="UP000442714"/>
    </source>
</evidence>
<accession>A0A844ZUB9</accession>
<dbReference type="GO" id="GO:0007165">
    <property type="term" value="P:signal transduction"/>
    <property type="evidence" value="ECO:0007669"/>
    <property type="project" value="TreeGrafter"/>
</dbReference>
<name>A0A844ZUB9_9SPHN</name>
<evidence type="ECO:0000313" key="3">
    <source>
        <dbReference type="EMBL" id="MXO91911.1"/>
    </source>
</evidence>
<sequence length="477" mass="50391">MGIGRNVLSLSLAVSLVACGGGDSSGPTFGGGTPTPTPTTAGCSLSERQDFAFAVLDEWYLFPELLDRTVNKNAHSSVQSYLDALVAPARAQNKDKGFTFITSIQEENDLINNGSSAGFGIRLGYDTVNNRVFILEAFENAPAFPQGFDRGVEIIQLGNSPSTLQSIATIMATEGPQGVVNRLGPSDPGVQRTFVIRQLDTTETQVTVSKAEYPLDAVSNRYGAQIINDGGKLVGYINLRTFIVQSADADLRAAFQNFRNQGVTEVILDFRYNGGGLVSIAELMGDLMGRNTVGQVFSRTILRPSKASQNSTELFEAAAQSIQPTKIAVIGRGGTASASELVTNSMIPYLGSNIALVGANTSGKPVGQFGFDLAACDDRIRAVTFQTTNRDNNGEYFDGLASVMPNTCQAADDISAQMGDPAEASTAKALEFLRTGSAACTPITGKPGGGVAQQAAEREILQPDTPSAVQREIPGLY</sequence>
<dbReference type="Pfam" id="PF03572">
    <property type="entry name" value="Peptidase_S41"/>
    <property type="match status" value="1"/>
</dbReference>
<feature type="chain" id="PRO_5032603740" evidence="1">
    <location>
        <begin position="21"/>
        <end position="477"/>
    </location>
</feature>
<proteinExistence type="predicted"/>
<dbReference type="Gene3D" id="3.30.750.170">
    <property type="match status" value="1"/>
</dbReference>
<dbReference type="InterPro" id="IPR029045">
    <property type="entry name" value="ClpP/crotonase-like_dom_sf"/>
</dbReference>
<organism evidence="3 4">
    <name type="scientific">Pontixanthobacter aquaemixtae</name>
    <dbReference type="NCBI Taxonomy" id="1958940"/>
    <lineage>
        <taxon>Bacteria</taxon>
        <taxon>Pseudomonadati</taxon>
        <taxon>Pseudomonadota</taxon>
        <taxon>Alphaproteobacteria</taxon>
        <taxon>Sphingomonadales</taxon>
        <taxon>Erythrobacteraceae</taxon>
        <taxon>Pontixanthobacter</taxon>
    </lineage>
</organism>
<evidence type="ECO:0000259" key="2">
    <source>
        <dbReference type="SMART" id="SM00245"/>
    </source>
</evidence>
<dbReference type="SUPFAM" id="SSF52096">
    <property type="entry name" value="ClpP/crotonase"/>
    <property type="match status" value="1"/>
</dbReference>
<dbReference type="GO" id="GO:0030288">
    <property type="term" value="C:outer membrane-bounded periplasmic space"/>
    <property type="evidence" value="ECO:0007669"/>
    <property type="project" value="TreeGrafter"/>
</dbReference>
<comment type="caution">
    <text evidence="3">The sequence shown here is derived from an EMBL/GenBank/DDBJ whole genome shotgun (WGS) entry which is preliminary data.</text>
</comment>
<dbReference type="PROSITE" id="PS51257">
    <property type="entry name" value="PROKAR_LIPOPROTEIN"/>
    <property type="match status" value="1"/>
</dbReference>
<keyword evidence="4" id="KW-1185">Reference proteome</keyword>
<dbReference type="InterPro" id="IPR005151">
    <property type="entry name" value="Tail-specific_protease"/>
</dbReference>
<keyword evidence="1" id="KW-0732">Signal</keyword>
<dbReference type="PANTHER" id="PTHR32060">
    <property type="entry name" value="TAIL-SPECIFIC PROTEASE"/>
    <property type="match status" value="1"/>
</dbReference>
<evidence type="ECO:0000256" key="1">
    <source>
        <dbReference type="SAM" id="SignalP"/>
    </source>
</evidence>